<proteinExistence type="predicted"/>
<dbReference type="GO" id="GO:0016491">
    <property type="term" value="F:oxidoreductase activity"/>
    <property type="evidence" value="ECO:0007669"/>
    <property type="project" value="UniProtKB-KW"/>
</dbReference>
<keyword evidence="1" id="KW-0560">Oxidoreductase</keyword>
<gene>
    <name evidence="4" type="ORF">GHK62_00280</name>
</gene>
<evidence type="ECO:0000259" key="3">
    <source>
        <dbReference type="Pfam" id="PF01266"/>
    </source>
</evidence>
<reference evidence="4 5" key="1">
    <citation type="journal article" date="2013" name="Genome Biol.">
        <title>Comparative genomics of the core and accessory genomes of 48 Sinorhizobium strains comprising five genospecies.</title>
        <authorList>
            <person name="Sugawara M."/>
            <person name="Epstein B."/>
            <person name="Badgley B.D."/>
            <person name="Unno T."/>
            <person name="Xu L."/>
            <person name="Reese J."/>
            <person name="Gyaneshwar P."/>
            <person name="Denny R."/>
            <person name="Mudge J."/>
            <person name="Bharti A.K."/>
            <person name="Farmer A.D."/>
            <person name="May G.D."/>
            <person name="Woodward J.E."/>
            <person name="Medigue C."/>
            <person name="Vallenet D."/>
            <person name="Lajus A."/>
            <person name="Rouy Z."/>
            <person name="Martinez-Vaz B."/>
            <person name="Tiffin P."/>
            <person name="Young N.D."/>
            <person name="Sadowsky M.J."/>
        </authorList>
    </citation>
    <scope>NUCLEOTIDE SEQUENCE [LARGE SCALE GENOMIC DNA]</scope>
    <source>
        <strain evidence="4 5">USDA4894</strain>
    </source>
</reference>
<dbReference type="EMBL" id="WITC01000002">
    <property type="protein sequence ID" value="MQX13240.1"/>
    <property type="molecule type" value="Genomic_DNA"/>
</dbReference>
<evidence type="ECO:0000256" key="2">
    <source>
        <dbReference type="SAM" id="MobiDB-lite"/>
    </source>
</evidence>
<dbReference type="AlphaFoldDB" id="A0A6N7L7I2"/>
<accession>A0A6N7L7I2</accession>
<protein>
    <submittedName>
        <fullName evidence="4">FAD-dependent oxidoreductase</fullName>
    </submittedName>
</protein>
<dbReference type="Gene3D" id="3.50.50.60">
    <property type="entry name" value="FAD/NAD(P)-binding domain"/>
    <property type="match status" value="1"/>
</dbReference>
<dbReference type="Pfam" id="PF01266">
    <property type="entry name" value="DAO"/>
    <property type="match status" value="1"/>
</dbReference>
<evidence type="ECO:0000256" key="1">
    <source>
        <dbReference type="ARBA" id="ARBA00023002"/>
    </source>
</evidence>
<dbReference type="PANTHER" id="PTHR13847:SF275">
    <property type="entry name" value="GAMMA-GLUTAMYLPUTRESCINE OXIDOREDUCTASE"/>
    <property type="match status" value="1"/>
</dbReference>
<feature type="domain" description="FAD dependent oxidoreductase" evidence="3">
    <location>
        <begin position="31"/>
        <end position="385"/>
    </location>
</feature>
<dbReference type="RefSeq" id="WP_153436371.1">
    <property type="nucleotide sequence ID" value="NZ_CP121659.1"/>
</dbReference>
<dbReference type="Gene3D" id="3.30.9.10">
    <property type="entry name" value="D-Amino Acid Oxidase, subunit A, domain 2"/>
    <property type="match status" value="1"/>
</dbReference>
<dbReference type="InterPro" id="IPR006076">
    <property type="entry name" value="FAD-dep_OxRdtase"/>
</dbReference>
<name>A0A6N7L7I2_SINTE</name>
<sequence>MATERALPNLWHATAPAAPETGPLTGDLSTDVAIIGGGFTGLSAALHLAEKGVKATVVEARMIGFGGSGRNVGLVNAGMWVKPDDLVATLGADAGNRLLKELGDGPSLVYDLVAKHDMQCEAVRNGTLHMAVGAEGLKDIKDREAQWKKRGAPVEVLSADKTHVVSGAEGFAGALLDRRAGTIQPLAYARGLARAALAAGASIFTDTPLVAATRQGDLWKLKAGRGTIIARHVILATNAYGGLVPDAPWKAHTQELTILPYFQFATNPLPEKVAARILPERQGTWDTGLVMTSFRMDQQNRLIFGSIGRLDAIAEGTHRAFAARSLRKLFPYIGDFRFEYWWDGSIGMTTNNLPAMHLLAPNVVSVSGYNGRGIAPGTVFGRALAGHVMGDDSAIPLSETPITPDPWRTVKSAFYHAGAQAKHFVDRRF</sequence>
<dbReference type="OrthoDB" id="9806601at2"/>
<organism evidence="4 5">
    <name type="scientific">Sinorhizobium terangae</name>
    <dbReference type="NCBI Taxonomy" id="110322"/>
    <lineage>
        <taxon>Bacteria</taxon>
        <taxon>Pseudomonadati</taxon>
        <taxon>Pseudomonadota</taxon>
        <taxon>Alphaproteobacteria</taxon>
        <taxon>Hyphomicrobiales</taxon>
        <taxon>Rhizobiaceae</taxon>
        <taxon>Sinorhizobium/Ensifer group</taxon>
        <taxon>Sinorhizobium</taxon>
    </lineage>
</organism>
<dbReference type="PANTHER" id="PTHR13847">
    <property type="entry name" value="SARCOSINE DEHYDROGENASE-RELATED"/>
    <property type="match status" value="1"/>
</dbReference>
<comment type="caution">
    <text evidence="4">The sequence shown here is derived from an EMBL/GenBank/DDBJ whole genome shotgun (WGS) entry which is preliminary data.</text>
</comment>
<dbReference type="InterPro" id="IPR036188">
    <property type="entry name" value="FAD/NAD-bd_sf"/>
</dbReference>
<keyword evidence="5" id="KW-1185">Reference proteome</keyword>
<dbReference type="GO" id="GO:0005737">
    <property type="term" value="C:cytoplasm"/>
    <property type="evidence" value="ECO:0007669"/>
    <property type="project" value="TreeGrafter"/>
</dbReference>
<dbReference type="Proteomes" id="UP000439983">
    <property type="component" value="Unassembled WGS sequence"/>
</dbReference>
<evidence type="ECO:0000313" key="4">
    <source>
        <dbReference type="EMBL" id="MQX13240.1"/>
    </source>
</evidence>
<dbReference type="SUPFAM" id="SSF51905">
    <property type="entry name" value="FAD/NAD(P)-binding domain"/>
    <property type="match status" value="1"/>
</dbReference>
<feature type="region of interest" description="Disordered" evidence="2">
    <location>
        <begin position="1"/>
        <end position="23"/>
    </location>
</feature>
<evidence type="ECO:0000313" key="5">
    <source>
        <dbReference type="Proteomes" id="UP000439983"/>
    </source>
</evidence>